<comment type="catalytic activity">
    <reaction evidence="7">
        <text>L-cysteinyl-[protein] + hexadecanoyl-CoA = S-hexadecanoyl-L-cysteinyl-[protein] + CoA</text>
        <dbReference type="Rhea" id="RHEA:36683"/>
        <dbReference type="Rhea" id="RHEA-COMP:10131"/>
        <dbReference type="Rhea" id="RHEA-COMP:11032"/>
        <dbReference type="ChEBI" id="CHEBI:29950"/>
        <dbReference type="ChEBI" id="CHEBI:57287"/>
        <dbReference type="ChEBI" id="CHEBI:57379"/>
        <dbReference type="ChEBI" id="CHEBI:74151"/>
        <dbReference type="EC" id="2.3.1.225"/>
    </reaction>
</comment>
<dbReference type="KEGG" id="spar:SPRG_03558"/>
<sequence>MAMADEPTVALTARAESPSSKARVVRRSGFQAPYSRDQYVSCAGHIISATALYACLVLMVAVPSDETPSIDYAAYETYLVIALAVHLGVTALLLYAWYSCESCDPGDTETDKATPWLGIVLSGPRWEKTKYCAVCRKTIPGMDHHCTWLNTCVGKKNYPQFFTIAICGVIQFLLQCLVTIALLADWVHWQAYYGHSATLSLALQRLKSVQIGFGACAVVSVPCLIMYFTLLVFHLYLAWLGYGTYDYYLKQRDVQRAKRRLQQSATVELTHKKTVEPV</sequence>
<dbReference type="GO" id="GO:0016020">
    <property type="term" value="C:membrane"/>
    <property type="evidence" value="ECO:0007669"/>
    <property type="project" value="UniProtKB-SubCell"/>
</dbReference>
<dbReference type="STRING" id="695850.A0A067CMB1"/>
<evidence type="ECO:0000259" key="8">
    <source>
        <dbReference type="Pfam" id="PF01529"/>
    </source>
</evidence>
<accession>A0A067CMB1</accession>
<dbReference type="OrthoDB" id="9909019at2759"/>
<name>A0A067CMB1_SAPPC</name>
<evidence type="ECO:0000256" key="1">
    <source>
        <dbReference type="ARBA" id="ARBA00004141"/>
    </source>
</evidence>
<feature type="transmembrane region" description="Helical" evidence="7">
    <location>
        <begin position="161"/>
        <end position="189"/>
    </location>
</feature>
<dbReference type="PROSITE" id="PS50216">
    <property type="entry name" value="DHHC"/>
    <property type="match status" value="1"/>
</dbReference>
<feature type="transmembrane region" description="Helical" evidence="7">
    <location>
        <begin position="39"/>
        <end position="62"/>
    </location>
</feature>
<evidence type="ECO:0000256" key="3">
    <source>
        <dbReference type="ARBA" id="ARBA00022692"/>
    </source>
</evidence>
<dbReference type="GO" id="GO:0006612">
    <property type="term" value="P:protein targeting to membrane"/>
    <property type="evidence" value="ECO:0007669"/>
    <property type="project" value="TreeGrafter"/>
</dbReference>
<gene>
    <name evidence="9" type="ORF">SPRG_03558</name>
</gene>
<reference evidence="9 10" key="1">
    <citation type="journal article" date="2013" name="PLoS Genet.">
        <title>Distinctive expansion of potential virulence genes in the genome of the oomycete fish pathogen Saprolegnia parasitica.</title>
        <authorList>
            <person name="Jiang R.H."/>
            <person name="de Bruijn I."/>
            <person name="Haas B.J."/>
            <person name="Belmonte R."/>
            <person name="Lobach L."/>
            <person name="Christie J."/>
            <person name="van den Ackerveken G."/>
            <person name="Bottin A."/>
            <person name="Bulone V."/>
            <person name="Diaz-Moreno S.M."/>
            <person name="Dumas B."/>
            <person name="Fan L."/>
            <person name="Gaulin E."/>
            <person name="Govers F."/>
            <person name="Grenville-Briggs L.J."/>
            <person name="Horner N.R."/>
            <person name="Levin J.Z."/>
            <person name="Mammella M."/>
            <person name="Meijer H.J."/>
            <person name="Morris P."/>
            <person name="Nusbaum C."/>
            <person name="Oome S."/>
            <person name="Phillips A.J."/>
            <person name="van Rooyen D."/>
            <person name="Rzeszutek E."/>
            <person name="Saraiva M."/>
            <person name="Secombes C.J."/>
            <person name="Seidl M.F."/>
            <person name="Snel B."/>
            <person name="Stassen J.H."/>
            <person name="Sykes S."/>
            <person name="Tripathy S."/>
            <person name="van den Berg H."/>
            <person name="Vega-Arreguin J.C."/>
            <person name="Wawra S."/>
            <person name="Young S.K."/>
            <person name="Zeng Q."/>
            <person name="Dieguez-Uribeondo J."/>
            <person name="Russ C."/>
            <person name="Tyler B.M."/>
            <person name="van West P."/>
        </authorList>
    </citation>
    <scope>NUCLEOTIDE SEQUENCE [LARGE SCALE GENOMIC DNA]</scope>
    <source>
        <strain evidence="9 10">CBS 223.65</strain>
    </source>
</reference>
<evidence type="ECO:0000256" key="6">
    <source>
        <dbReference type="ARBA" id="ARBA00023315"/>
    </source>
</evidence>
<keyword evidence="4 7" id="KW-1133">Transmembrane helix</keyword>
<keyword evidence="10" id="KW-1185">Reference proteome</keyword>
<dbReference type="AlphaFoldDB" id="A0A067CMB1"/>
<feature type="transmembrane region" description="Helical" evidence="7">
    <location>
        <begin position="209"/>
        <end position="242"/>
    </location>
</feature>
<evidence type="ECO:0000256" key="4">
    <source>
        <dbReference type="ARBA" id="ARBA00022989"/>
    </source>
</evidence>
<keyword evidence="2 7" id="KW-0808">Transferase</keyword>
<comment type="subcellular location">
    <subcellularLocation>
        <location evidence="1">Membrane</location>
        <topology evidence="1">Multi-pass membrane protein</topology>
    </subcellularLocation>
</comment>
<dbReference type="EMBL" id="KK583197">
    <property type="protein sequence ID" value="KDO31638.1"/>
    <property type="molecule type" value="Genomic_DNA"/>
</dbReference>
<dbReference type="GO" id="GO:0005783">
    <property type="term" value="C:endoplasmic reticulum"/>
    <property type="evidence" value="ECO:0007669"/>
    <property type="project" value="TreeGrafter"/>
</dbReference>
<feature type="transmembrane region" description="Helical" evidence="7">
    <location>
        <begin position="77"/>
        <end position="98"/>
    </location>
</feature>
<dbReference type="PANTHER" id="PTHR22883:SF203">
    <property type="entry name" value="PALMITOYLTRANSFERASE"/>
    <property type="match status" value="1"/>
</dbReference>
<feature type="domain" description="Palmitoyltransferase DHHC" evidence="8">
    <location>
        <begin position="127"/>
        <end position="249"/>
    </location>
</feature>
<dbReference type="InterPro" id="IPR001594">
    <property type="entry name" value="Palmitoyltrfase_DHHC"/>
</dbReference>
<dbReference type="GO" id="GO:0019706">
    <property type="term" value="F:protein-cysteine S-palmitoyltransferase activity"/>
    <property type="evidence" value="ECO:0007669"/>
    <property type="project" value="UniProtKB-EC"/>
</dbReference>
<dbReference type="PANTHER" id="PTHR22883">
    <property type="entry name" value="ZINC FINGER DHHC DOMAIN CONTAINING PROTEIN"/>
    <property type="match status" value="1"/>
</dbReference>
<comment type="similarity">
    <text evidence="7">Belongs to the DHHC palmitoyltransferase family.</text>
</comment>
<dbReference type="InterPro" id="IPR039859">
    <property type="entry name" value="PFA4/ZDH16/20/ERF2-like"/>
</dbReference>
<dbReference type="Pfam" id="PF01529">
    <property type="entry name" value="DHHC"/>
    <property type="match status" value="1"/>
</dbReference>
<dbReference type="OMA" id="ANYAQFF"/>
<dbReference type="GO" id="GO:0005794">
    <property type="term" value="C:Golgi apparatus"/>
    <property type="evidence" value="ECO:0007669"/>
    <property type="project" value="TreeGrafter"/>
</dbReference>
<keyword evidence="5 7" id="KW-0472">Membrane</keyword>
<dbReference type="RefSeq" id="XP_012197528.1">
    <property type="nucleotide sequence ID" value="XM_012342138.1"/>
</dbReference>
<evidence type="ECO:0000313" key="9">
    <source>
        <dbReference type="EMBL" id="KDO31638.1"/>
    </source>
</evidence>
<protein>
    <recommendedName>
        <fullName evidence="7">Palmitoyltransferase</fullName>
        <ecNumber evidence="7">2.3.1.225</ecNumber>
    </recommendedName>
</protein>
<keyword evidence="3 7" id="KW-0812">Transmembrane</keyword>
<evidence type="ECO:0000256" key="7">
    <source>
        <dbReference type="RuleBase" id="RU079119"/>
    </source>
</evidence>
<keyword evidence="6 7" id="KW-0012">Acyltransferase</keyword>
<evidence type="ECO:0000256" key="2">
    <source>
        <dbReference type="ARBA" id="ARBA00022679"/>
    </source>
</evidence>
<dbReference type="Proteomes" id="UP000030745">
    <property type="component" value="Unassembled WGS sequence"/>
</dbReference>
<dbReference type="GeneID" id="24126052"/>
<dbReference type="VEuPathDB" id="FungiDB:SPRG_03558"/>
<dbReference type="EC" id="2.3.1.225" evidence="7"/>
<evidence type="ECO:0000313" key="10">
    <source>
        <dbReference type="Proteomes" id="UP000030745"/>
    </source>
</evidence>
<proteinExistence type="inferred from homology"/>
<evidence type="ECO:0000256" key="5">
    <source>
        <dbReference type="ARBA" id="ARBA00023136"/>
    </source>
</evidence>
<comment type="domain">
    <text evidence="7">The DHHC domain is required for palmitoyltransferase activity.</text>
</comment>
<organism evidence="9 10">
    <name type="scientific">Saprolegnia parasitica (strain CBS 223.65)</name>
    <dbReference type="NCBI Taxonomy" id="695850"/>
    <lineage>
        <taxon>Eukaryota</taxon>
        <taxon>Sar</taxon>
        <taxon>Stramenopiles</taxon>
        <taxon>Oomycota</taxon>
        <taxon>Saprolegniomycetes</taxon>
        <taxon>Saprolegniales</taxon>
        <taxon>Saprolegniaceae</taxon>
        <taxon>Saprolegnia</taxon>
    </lineage>
</organism>